<dbReference type="InterPro" id="IPR057135">
    <property type="entry name" value="At4g27190-like_LRR"/>
</dbReference>
<evidence type="ECO:0000313" key="3">
    <source>
        <dbReference type="EMBL" id="KAK5785622.1"/>
    </source>
</evidence>
<feature type="domain" description="Disease resistance protein At4g27190-like leucine-rich repeats" evidence="2">
    <location>
        <begin position="15"/>
        <end position="71"/>
    </location>
</feature>
<protein>
    <recommendedName>
        <fullName evidence="2">Disease resistance protein At4g27190-like leucine-rich repeats domain-containing protein</fullName>
    </recommendedName>
</protein>
<reference evidence="3 4" key="1">
    <citation type="submission" date="2023-03" db="EMBL/GenBank/DDBJ databases">
        <title>WGS of Gossypium arboreum.</title>
        <authorList>
            <person name="Yu D."/>
        </authorList>
    </citation>
    <scope>NUCLEOTIDE SEQUENCE [LARGE SCALE GENOMIC DNA]</scope>
    <source>
        <tissue evidence="3">Leaf</tissue>
    </source>
</reference>
<dbReference type="PANTHER" id="PTHR33463">
    <property type="entry name" value="NB-ARC DOMAIN-CONTAINING PROTEIN-RELATED"/>
    <property type="match status" value="1"/>
</dbReference>
<dbReference type="Gene3D" id="3.80.10.10">
    <property type="entry name" value="Ribonuclease Inhibitor"/>
    <property type="match status" value="1"/>
</dbReference>
<sequence length="178" mass="20305">MVGCNFKDFSPYEGDVDEETDVVTMLPRINKLTLQCVDKMTHLWNQVSPLHHIYANLETVQVSECGSLISLSRASSSFQNLITSDVWNCKEMVELITSSKAQCLEQLVTLKIGECEMMRELIASDGDEATYHEIIFKELKCLELYDLQNLKSFCSRNYTLESPLLDDVYVSDYPAIEL</sequence>
<keyword evidence="1" id="KW-0611">Plant defense</keyword>
<dbReference type="InterPro" id="IPR050905">
    <property type="entry name" value="Plant_NBS-LRR"/>
</dbReference>
<comment type="caution">
    <text evidence="3">The sequence shown here is derived from an EMBL/GenBank/DDBJ whole genome shotgun (WGS) entry which is preliminary data.</text>
</comment>
<dbReference type="SUPFAM" id="SSF52047">
    <property type="entry name" value="RNI-like"/>
    <property type="match status" value="1"/>
</dbReference>
<evidence type="ECO:0000256" key="1">
    <source>
        <dbReference type="ARBA" id="ARBA00022821"/>
    </source>
</evidence>
<dbReference type="PANTHER" id="PTHR33463:SF192">
    <property type="entry name" value="DISEASE RESISTANCE PROTEIN RPS2-LIKE"/>
    <property type="match status" value="1"/>
</dbReference>
<dbReference type="InterPro" id="IPR032675">
    <property type="entry name" value="LRR_dom_sf"/>
</dbReference>
<dbReference type="Pfam" id="PF23247">
    <property type="entry name" value="LRR_RPS2"/>
    <property type="match status" value="2"/>
</dbReference>
<keyword evidence="4" id="KW-1185">Reference proteome</keyword>
<name>A0ABR0N720_GOSAR</name>
<proteinExistence type="predicted"/>
<dbReference type="Proteomes" id="UP001358586">
    <property type="component" value="Chromosome 11"/>
</dbReference>
<evidence type="ECO:0000313" key="4">
    <source>
        <dbReference type="Proteomes" id="UP001358586"/>
    </source>
</evidence>
<feature type="domain" description="Disease resistance protein At4g27190-like leucine-rich repeats" evidence="2">
    <location>
        <begin position="75"/>
        <end position="172"/>
    </location>
</feature>
<accession>A0ABR0N720</accession>
<organism evidence="3 4">
    <name type="scientific">Gossypium arboreum</name>
    <name type="common">Tree cotton</name>
    <name type="synonym">Gossypium nanking</name>
    <dbReference type="NCBI Taxonomy" id="29729"/>
    <lineage>
        <taxon>Eukaryota</taxon>
        <taxon>Viridiplantae</taxon>
        <taxon>Streptophyta</taxon>
        <taxon>Embryophyta</taxon>
        <taxon>Tracheophyta</taxon>
        <taxon>Spermatophyta</taxon>
        <taxon>Magnoliopsida</taxon>
        <taxon>eudicotyledons</taxon>
        <taxon>Gunneridae</taxon>
        <taxon>Pentapetalae</taxon>
        <taxon>rosids</taxon>
        <taxon>malvids</taxon>
        <taxon>Malvales</taxon>
        <taxon>Malvaceae</taxon>
        <taxon>Malvoideae</taxon>
        <taxon>Gossypium</taxon>
    </lineage>
</organism>
<gene>
    <name evidence="3" type="ORF">PVK06_040224</name>
</gene>
<evidence type="ECO:0000259" key="2">
    <source>
        <dbReference type="Pfam" id="PF23247"/>
    </source>
</evidence>
<dbReference type="EMBL" id="JARKNE010000011">
    <property type="protein sequence ID" value="KAK5785622.1"/>
    <property type="molecule type" value="Genomic_DNA"/>
</dbReference>